<dbReference type="AlphaFoldDB" id="A0AA88B9P1"/>
<proteinExistence type="predicted"/>
<comment type="caution">
    <text evidence="1">The sequence shown here is derived from an EMBL/GenBank/DDBJ whole genome shotgun (WGS) entry which is preliminary data.</text>
</comment>
<evidence type="ECO:0000313" key="1">
    <source>
        <dbReference type="EMBL" id="GGI27416.1"/>
    </source>
</evidence>
<gene>
    <name evidence="1" type="ORF">GCM10010987_44280</name>
</gene>
<reference evidence="1" key="2">
    <citation type="submission" date="2022-12" db="EMBL/GenBank/DDBJ databases">
        <authorList>
            <person name="Sun Q."/>
            <person name="Zhou Y."/>
        </authorList>
    </citation>
    <scope>NUCLEOTIDE SEQUENCE</scope>
    <source>
        <strain evidence="1">CGMCC 1.15034</strain>
    </source>
</reference>
<protein>
    <submittedName>
        <fullName evidence="1">Uncharacterized protein</fullName>
    </submittedName>
</protein>
<name>A0AA88B9P1_9BRAD</name>
<organism evidence="1 2">
    <name type="scientific">Bradyrhizobium guangdongense</name>
    <dbReference type="NCBI Taxonomy" id="1325090"/>
    <lineage>
        <taxon>Bacteria</taxon>
        <taxon>Pseudomonadati</taxon>
        <taxon>Pseudomonadota</taxon>
        <taxon>Alphaproteobacteria</taxon>
        <taxon>Hyphomicrobiales</taxon>
        <taxon>Nitrobacteraceae</taxon>
        <taxon>Bradyrhizobium</taxon>
    </lineage>
</organism>
<dbReference type="Proteomes" id="UP000625079">
    <property type="component" value="Unassembled WGS sequence"/>
</dbReference>
<accession>A0AA88B9P1</accession>
<dbReference type="EMBL" id="BMHC01000010">
    <property type="protein sequence ID" value="GGI27416.1"/>
    <property type="molecule type" value="Genomic_DNA"/>
</dbReference>
<sequence>MSFDMVTGSRHPELTPRIASLKMLPDNFSAVSGAELPNQFGGRYGREDQHARKARDQISGWTECFPLVVREAALVVEALERAEPISLARSGARF</sequence>
<reference evidence="1" key="1">
    <citation type="journal article" date="2014" name="Int. J. Syst. Evol. Microbiol.">
        <title>Complete genome sequence of Corynebacterium casei LMG S-19264T (=DSM 44701T), isolated from a smear-ripened cheese.</title>
        <authorList>
            <consortium name="US DOE Joint Genome Institute (JGI-PGF)"/>
            <person name="Walter F."/>
            <person name="Albersmeier A."/>
            <person name="Kalinowski J."/>
            <person name="Ruckert C."/>
        </authorList>
    </citation>
    <scope>NUCLEOTIDE SEQUENCE</scope>
    <source>
        <strain evidence="1">CGMCC 1.15034</strain>
    </source>
</reference>
<evidence type="ECO:0000313" key="2">
    <source>
        <dbReference type="Proteomes" id="UP000625079"/>
    </source>
</evidence>